<dbReference type="SMART" id="SM00448">
    <property type="entry name" value="REC"/>
    <property type="match status" value="1"/>
</dbReference>
<comment type="subcellular location">
    <subcellularLocation>
        <location evidence="1">Cytoplasm</location>
    </subcellularLocation>
</comment>
<organism evidence="17 18">
    <name type="scientific">Cohaesibacter marisflavi</name>
    <dbReference type="NCBI Taxonomy" id="655353"/>
    <lineage>
        <taxon>Bacteria</taxon>
        <taxon>Pseudomonadati</taxon>
        <taxon>Pseudomonadota</taxon>
        <taxon>Alphaproteobacteria</taxon>
        <taxon>Hyphomicrobiales</taxon>
        <taxon>Cohaesibacteraceae</taxon>
    </lineage>
</organism>
<sequence>MMARTLEQFGPIAAGLPSSNVRSERHPILSIVRIAECGKVVMSPKVMIVEDEEALSLLLRYNLEAEGYQVEVIARGDEAESRLQETLPDLLLLDWMLPGLSGIELCRRLRAKPKTVKLPVIMLTARGEESERIRGLSTGADDYVVKPFSVPELMARVRAILRRASPDLVATILKAGDLELNRETHRVKRANREVTLGPTEYRLLEFLMQNPGRVYSREQLLDGVWGHDVYVDERTVDVHVGRLRKTINRGRAKDPIRTVRGSGYSFDDQFSVE</sequence>
<accession>A0A1I5D3K2</accession>
<evidence type="ECO:0000256" key="8">
    <source>
        <dbReference type="ARBA" id="ARBA00023015"/>
    </source>
</evidence>
<keyword evidence="5 13" id="KW-0597">Phosphoprotein</keyword>
<keyword evidence="11" id="KW-0804">Transcription</keyword>
<dbReference type="SUPFAM" id="SSF52172">
    <property type="entry name" value="CheY-like"/>
    <property type="match status" value="1"/>
</dbReference>
<dbReference type="InterPro" id="IPR001867">
    <property type="entry name" value="OmpR/PhoB-type_DNA-bd"/>
</dbReference>
<dbReference type="AlphaFoldDB" id="A0A1I5D3K2"/>
<evidence type="ECO:0000259" key="16">
    <source>
        <dbReference type="PROSITE" id="PS51755"/>
    </source>
</evidence>
<dbReference type="GO" id="GO:0032993">
    <property type="term" value="C:protein-DNA complex"/>
    <property type="evidence" value="ECO:0007669"/>
    <property type="project" value="TreeGrafter"/>
</dbReference>
<evidence type="ECO:0000256" key="7">
    <source>
        <dbReference type="ARBA" id="ARBA00023012"/>
    </source>
</evidence>
<evidence type="ECO:0000256" key="14">
    <source>
        <dbReference type="PROSITE-ProRule" id="PRU01091"/>
    </source>
</evidence>
<dbReference type="InterPro" id="IPR001789">
    <property type="entry name" value="Sig_transdc_resp-reg_receiver"/>
</dbReference>
<dbReference type="Gene3D" id="3.40.50.2300">
    <property type="match status" value="1"/>
</dbReference>
<dbReference type="Pfam" id="PF00072">
    <property type="entry name" value="Response_reg"/>
    <property type="match status" value="1"/>
</dbReference>
<dbReference type="NCBIfam" id="TIGR02154">
    <property type="entry name" value="PhoB"/>
    <property type="match status" value="1"/>
</dbReference>
<evidence type="ECO:0000256" key="2">
    <source>
        <dbReference type="ARBA" id="ARBA00013332"/>
    </source>
</evidence>
<dbReference type="Gene3D" id="6.10.250.690">
    <property type="match status" value="1"/>
</dbReference>
<feature type="modified residue" description="4-aspartylphosphate" evidence="13">
    <location>
        <position position="94"/>
    </location>
</feature>
<keyword evidence="4" id="KW-0963">Cytoplasm</keyword>
<dbReference type="PROSITE" id="PS51755">
    <property type="entry name" value="OMPR_PHOB"/>
    <property type="match status" value="1"/>
</dbReference>
<evidence type="ECO:0000256" key="13">
    <source>
        <dbReference type="PROSITE-ProRule" id="PRU00169"/>
    </source>
</evidence>
<dbReference type="Gene3D" id="1.10.10.10">
    <property type="entry name" value="Winged helix-like DNA-binding domain superfamily/Winged helix DNA-binding domain"/>
    <property type="match status" value="1"/>
</dbReference>
<reference evidence="17 18" key="1">
    <citation type="submission" date="2016-10" db="EMBL/GenBank/DDBJ databases">
        <authorList>
            <person name="de Groot N.N."/>
        </authorList>
    </citation>
    <scope>NUCLEOTIDE SEQUENCE [LARGE SCALE GENOMIC DNA]</scope>
    <source>
        <strain evidence="17 18">CGMCC 1.9157</strain>
    </source>
</reference>
<dbReference type="GO" id="GO:0006817">
    <property type="term" value="P:phosphate ion transport"/>
    <property type="evidence" value="ECO:0007669"/>
    <property type="project" value="UniProtKB-KW"/>
</dbReference>
<dbReference type="InterPro" id="IPR036388">
    <property type="entry name" value="WH-like_DNA-bd_sf"/>
</dbReference>
<evidence type="ECO:0000256" key="11">
    <source>
        <dbReference type="ARBA" id="ARBA00023163"/>
    </source>
</evidence>
<evidence type="ECO:0000313" key="18">
    <source>
        <dbReference type="Proteomes" id="UP000199236"/>
    </source>
</evidence>
<dbReference type="EMBL" id="FOVR01000002">
    <property type="protein sequence ID" value="SFN93795.1"/>
    <property type="molecule type" value="Genomic_DNA"/>
</dbReference>
<evidence type="ECO:0000313" key="17">
    <source>
        <dbReference type="EMBL" id="SFN93795.1"/>
    </source>
</evidence>
<evidence type="ECO:0000256" key="10">
    <source>
        <dbReference type="ARBA" id="ARBA00023159"/>
    </source>
</evidence>
<keyword evidence="6" id="KW-0592">Phosphate transport</keyword>
<dbReference type="STRING" id="655353.SAMN04488056_102463"/>
<dbReference type="SMART" id="SM00862">
    <property type="entry name" value="Trans_reg_C"/>
    <property type="match status" value="1"/>
</dbReference>
<comment type="function">
    <text evidence="12">This protein is a positive regulator for the phosphate regulon. Transcription of this operon is positively regulated by PhoB and PhoR when phosphate is limited.</text>
</comment>
<evidence type="ECO:0000256" key="6">
    <source>
        <dbReference type="ARBA" id="ARBA00022592"/>
    </source>
</evidence>
<dbReference type="Proteomes" id="UP000199236">
    <property type="component" value="Unassembled WGS sequence"/>
</dbReference>
<dbReference type="FunFam" id="1.10.10.10:FF:000011">
    <property type="entry name" value="Phosphate regulon transcriptional regulator PhoB"/>
    <property type="match status" value="1"/>
</dbReference>
<feature type="domain" description="Response regulatory" evidence="15">
    <location>
        <begin position="45"/>
        <end position="161"/>
    </location>
</feature>
<dbReference type="FunFam" id="3.40.50.2300:FF:000001">
    <property type="entry name" value="DNA-binding response regulator PhoB"/>
    <property type="match status" value="1"/>
</dbReference>
<dbReference type="InterPro" id="IPR016032">
    <property type="entry name" value="Sig_transdc_resp-reg_C-effctor"/>
</dbReference>
<protein>
    <recommendedName>
        <fullName evidence="2">Phosphate regulon transcriptional regulatory protein PhoB</fullName>
    </recommendedName>
</protein>
<dbReference type="InterPro" id="IPR039420">
    <property type="entry name" value="WalR-like"/>
</dbReference>
<name>A0A1I5D3K2_9HYPH</name>
<feature type="DNA-binding region" description="OmpR/PhoB-type" evidence="14">
    <location>
        <begin position="170"/>
        <end position="268"/>
    </location>
</feature>
<dbReference type="InterPro" id="IPR011006">
    <property type="entry name" value="CheY-like_superfamily"/>
</dbReference>
<dbReference type="PANTHER" id="PTHR48111:SF40">
    <property type="entry name" value="PHOSPHATE REGULON TRANSCRIPTIONAL REGULATORY PROTEIN PHOB"/>
    <property type="match status" value="1"/>
</dbReference>
<keyword evidence="7" id="KW-0902">Two-component regulatory system</keyword>
<evidence type="ECO:0000256" key="9">
    <source>
        <dbReference type="ARBA" id="ARBA00023125"/>
    </source>
</evidence>
<evidence type="ECO:0000259" key="15">
    <source>
        <dbReference type="PROSITE" id="PS50110"/>
    </source>
</evidence>
<dbReference type="GO" id="GO:0000976">
    <property type="term" value="F:transcription cis-regulatory region binding"/>
    <property type="evidence" value="ECO:0007669"/>
    <property type="project" value="TreeGrafter"/>
</dbReference>
<dbReference type="PANTHER" id="PTHR48111">
    <property type="entry name" value="REGULATOR OF RPOS"/>
    <property type="match status" value="1"/>
</dbReference>
<dbReference type="GO" id="GO:0005829">
    <property type="term" value="C:cytosol"/>
    <property type="evidence" value="ECO:0007669"/>
    <property type="project" value="TreeGrafter"/>
</dbReference>
<evidence type="ECO:0000256" key="5">
    <source>
        <dbReference type="ARBA" id="ARBA00022553"/>
    </source>
</evidence>
<gene>
    <name evidence="17" type="ORF">SAMN04488056_102463</name>
</gene>
<dbReference type="GO" id="GO:0000156">
    <property type="term" value="F:phosphorelay response regulator activity"/>
    <property type="evidence" value="ECO:0007669"/>
    <property type="project" value="InterPro"/>
</dbReference>
<keyword evidence="8" id="KW-0805">Transcription regulation</keyword>
<dbReference type="GO" id="GO:0006355">
    <property type="term" value="P:regulation of DNA-templated transcription"/>
    <property type="evidence" value="ECO:0007669"/>
    <property type="project" value="InterPro"/>
</dbReference>
<evidence type="ECO:0000256" key="3">
    <source>
        <dbReference type="ARBA" id="ARBA00022448"/>
    </source>
</evidence>
<proteinExistence type="predicted"/>
<keyword evidence="9 14" id="KW-0238">DNA-binding</keyword>
<keyword evidence="18" id="KW-1185">Reference proteome</keyword>
<feature type="domain" description="OmpR/PhoB-type" evidence="16">
    <location>
        <begin position="170"/>
        <end position="268"/>
    </location>
</feature>
<evidence type="ECO:0000256" key="12">
    <source>
        <dbReference type="ARBA" id="ARBA00024735"/>
    </source>
</evidence>
<dbReference type="CDD" id="cd00383">
    <property type="entry name" value="trans_reg_C"/>
    <property type="match status" value="1"/>
</dbReference>
<keyword evidence="3" id="KW-0813">Transport</keyword>
<dbReference type="InterPro" id="IPR011879">
    <property type="entry name" value="Sig_transdc_resp-reg_PhoB"/>
</dbReference>
<dbReference type="SUPFAM" id="SSF46894">
    <property type="entry name" value="C-terminal effector domain of the bipartite response regulators"/>
    <property type="match status" value="1"/>
</dbReference>
<dbReference type="Pfam" id="PF00486">
    <property type="entry name" value="Trans_reg_C"/>
    <property type="match status" value="1"/>
</dbReference>
<evidence type="ECO:0000256" key="1">
    <source>
        <dbReference type="ARBA" id="ARBA00004496"/>
    </source>
</evidence>
<dbReference type="PROSITE" id="PS50110">
    <property type="entry name" value="RESPONSE_REGULATORY"/>
    <property type="match status" value="1"/>
</dbReference>
<evidence type="ECO:0000256" key="4">
    <source>
        <dbReference type="ARBA" id="ARBA00022490"/>
    </source>
</evidence>
<keyword evidence="10" id="KW-0010">Activator</keyword>